<name>A0A2P5PA74_9CHLR</name>
<evidence type="ECO:0000256" key="4">
    <source>
        <dbReference type="ARBA" id="ARBA00022679"/>
    </source>
</evidence>
<dbReference type="SUPFAM" id="SSF53790">
    <property type="entry name" value="Tetrapyrrole methylase"/>
    <property type="match status" value="1"/>
</dbReference>
<evidence type="ECO:0000256" key="1">
    <source>
        <dbReference type="ARBA" id="ARBA00004953"/>
    </source>
</evidence>
<dbReference type="CDD" id="cd11644">
    <property type="entry name" value="Precorrin-6Y-MT"/>
    <property type="match status" value="1"/>
</dbReference>
<feature type="domain" description="Tetrapyrrole methylase" evidence="6">
    <location>
        <begin position="12"/>
        <end position="217"/>
    </location>
</feature>
<reference evidence="7 8" key="1">
    <citation type="journal article" date="2017" name="ISME J.">
        <title>Grape pomace compost harbors organohalide-respiring Dehalogenimonas species with novel reductive dehalogenase genes.</title>
        <authorList>
            <person name="Yang Y."/>
            <person name="Higgins S.A."/>
            <person name="Yan J."/>
            <person name="Simsir B."/>
            <person name="Chourey K."/>
            <person name="Iyer R."/>
            <person name="Hettich R.L."/>
            <person name="Baldwin B."/>
            <person name="Ogles D.M."/>
            <person name="Loffler F.E."/>
        </authorList>
    </citation>
    <scope>NUCLEOTIDE SEQUENCE [LARGE SCALE GENOMIC DNA]</scope>
    <source>
        <strain evidence="7 8">GP</strain>
    </source>
</reference>
<evidence type="ECO:0000256" key="3">
    <source>
        <dbReference type="ARBA" id="ARBA00022603"/>
    </source>
</evidence>
<dbReference type="InterPro" id="IPR035996">
    <property type="entry name" value="4pyrrol_Methylase_sf"/>
</dbReference>
<organism evidence="7 8">
    <name type="scientific">Dehalogenimonas etheniformans</name>
    <dbReference type="NCBI Taxonomy" id="1536648"/>
    <lineage>
        <taxon>Bacteria</taxon>
        <taxon>Bacillati</taxon>
        <taxon>Chloroflexota</taxon>
        <taxon>Dehalococcoidia</taxon>
        <taxon>Dehalococcoidales</taxon>
        <taxon>Dehalococcoidaceae</taxon>
        <taxon>Dehalogenimonas</taxon>
    </lineage>
</organism>
<dbReference type="GO" id="GO:0008276">
    <property type="term" value="F:protein methyltransferase activity"/>
    <property type="evidence" value="ECO:0007669"/>
    <property type="project" value="InterPro"/>
</dbReference>
<dbReference type="InterPro" id="IPR050714">
    <property type="entry name" value="Cobalamin_biosynth_MTase"/>
</dbReference>
<sequence>MYCGSSTLSKPKVSIIGVGPGSSDWVSPASLTAIEQSDWIIGWELDFKPLGKLPDGKRIIFQTCADYKQIIEKTALEAFSAHASIAILKTGDPLIAPAGLEDLKRIFNKFDMRIIPGISTIQLTAAKVPVSLSDCQIFTYHPLPHDGGRDLRLKRKRMVFALERGFNLLVLTGVRQSPKQTASFLIHAGIDNRTPCLVCQNPGQLQETITRCSLEKLTNLNFDWQSVLVVINGKSPFKASACNP</sequence>
<comment type="pathway">
    <text evidence="1">Cofactor biosynthesis; adenosylcobalamin biosynthesis.</text>
</comment>
<evidence type="ECO:0000256" key="5">
    <source>
        <dbReference type="ARBA" id="ARBA00022691"/>
    </source>
</evidence>
<dbReference type="NCBIfam" id="TIGR02467">
    <property type="entry name" value="CbiE"/>
    <property type="match status" value="1"/>
</dbReference>
<evidence type="ECO:0000259" key="6">
    <source>
        <dbReference type="Pfam" id="PF00590"/>
    </source>
</evidence>
<gene>
    <name evidence="7" type="primary">cbiE</name>
    <name evidence="7" type="ORF">JP09_000500</name>
</gene>
<accession>A0A2P5PA74</accession>
<dbReference type="Gene3D" id="3.40.1010.10">
    <property type="entry name" value="Cobalt-precorrin-4 Transmethylase, Domain 1"/>
    <property type="match status" value="1"/>
</dbReference>
<keyword evidence="2" id="KW-0169">Cobalamin biosynthesis</keyword>
<protein>
    <submittedName>
        <fullName evidence="7">Precorrin-6y C5,15-methyltransferase (Decarboxylating) subunit CbiE</fullName>
    </submittedName>
</protein>
<keyword evidence="4" id="KW-0808">Transferase</keyword>
<dbReference type="EMBL" id="JQAN02000001">
    <property type="protein sequence ID" value="PPD59192.1"/>
    <property type="molecule type" value="Genomic_DNA"/>
</dbReference>
<keyword evidence="3" id="KW-0489">Methyltransferase</keyword>
<keyword evidence="5" id="KW-0949">S-adenosyl-L-methionine</keyword>
<keyword evidence="8" id="KW-1185">Reference proteome</keyword>
<evidence type="ECO:0000256" key="2">
    <source>
        <dbReference type="ARBA" id="ARBA00022573"/>
    </source>
</evidence>
<evidence type="ECO:0000313" key="8">
    <source>
        <dbReference type="Proteomes" id="UP000235653"/>
    </source>
</evidence>
<dbReference type="OrthoDB" id="9780707at2"/>
<dbReference type="GO" id="GO:0009236">
    <property type="term" value="P:cobalamin biosynthetic process"/>
    <property type="evidence" value="ECO:0007669"/>
    <property type="project" value="UniProtKB-UniPathway"/>
</dbReference>
<evidence type="ECO:0000313" key="7">
    <source>
        <dbReference type="EMBL" id="PPD59192.1"/>
    </source>
</evidence>
<proteinExistence type="predicted"/>
<dbReference type="PANTHER" id="PTHR43182:SF1">
    <property type="entry name" value="COBALT-PRECORRIN-7 C(5)-METHYLTRANSFERASE"/>
    <property type="match status" value="1"/>
</dbReference>
<dbReference type="AlphaFoldDB" id="A0A2P5PA74"/>
<dbReference type="InterPro" id="IPR000878">
    <property type="entry name" value="4pyrrol_Mease"/>
</dbReference>
<dbReference type="InterPro" id="IPR012818">
    <property type="entry name" value="CbiE"/>
</dbReference>
<dbReference type="UniPathway" id="UPA00148"/>
<comment type="caution">
    <text evidence="7">The sequence shown here is derived from an EMBL/GenBank/DDBJ whole genome shotgun (WGS) entry which is preliminary data.</text>
</comment>
<dbReference type="Proteomes" id="UP000235653">
    <property type="component" value="Unassembled WGS sequence"/>
</dbReference>
<dbReference type="Pfam" id="PF00590">
    <property type="entry name" value="TP_methylase"/>
    <property type="match status" value="1"/>
</dbReference>
<dbReference type="InterPro" id="IPR014777">
    <property type="entry name" value="4pyrrole_Mease_sub1"/>
</dbReference>
<dbReference type="GO" id="GO:0032259">
    <property type="term" value="P:methylation"/>
    <property type="evidence" value="ECO:0007669"/>
    <property type="project" value="UniProtKB-KW"/>
</dbReference>
<dbReference type="PANTHER" id="PTHR43182">
    <property type="entry name" value="COBALT-PRECORRIN-6B C(15)-METHYLTRANSFERASE (DECARBOXYLATING)"/>
    <property type="match status" value="1"/>
</dbReference>